<feature type="region of interest" description="Disordered" evidence="1">
    <location>
        <begin position="56"/>
        <end position="87"/>
    </location>
</feature>
<reference evidence="2" key="1">
    <citation type="submission" date="2014-09" db="EMBL/GenBank/DDBJ databases">
        <authorList>
            <person name="Magalhaes I.L.F."/>
            <person name="Oliveira U."/>
            <person name="Santos F.R."/>
            <person name="Vidigal T.H.D.A."/>
            <person name="Brescovit A.D."/>
            <person name="Santos A.J."/>
        </authorList>
    </citation>
    <scope>NUCLEOTIDE SEQUENCE</scope>
    <source>
        <tissue evidence="2">Shoot tissue taken approximately 20 cm above the soil surface</tissue>
    </source>
</reference>
<evidence type="ECO:0000313" key="2">
    <source>
        <dbReference type="EMBL" id="JAE18254.1"/>
    </source>
</evidence>
<feature type="region of interest" description="Disordered" evidence="1">
    <location>
        <begin position="1"/>
        <end position="43"/>
    </location>
</feature>
<name>A0A0A9G467_ARUDO</name>
<dbReference type="AlphaFoldDB" id="A0A0A9G467"/>
<protein>
    <submittedName>
        <fullName evidence="2">Uncharacterized protein</fullName>
    </submittedName>
</protein>
<feature type="compositionally biased region" description="Polar residues" evidence="1">
    <location>
        <begin position="28"/>
        <end position="40"/>
    </location>
</feature>
<evidence type="ECO:0000256" key="1">
    <source>
        <dbReference type="SAM" id="MobiDB-lite"/>
    </source>
</evidence>
<reference evidence="2" key="2">
    <citation type="journal article" date="2015" name="Data Brief">
        <title>Shoot transcriptome of the giant reed, Arundo donax.</title>
        <authorList>
            <person name="Barrero R.A."/>
            <person name="Guerrero F.D."/>
            <person name="Moolhuijzen P."/>
            <person name="Goolsby J.A."/>
            <person name="Tidwell J."/>
            <person name="Bellgard S.E."/>
            <person name="Bellgard M.I."/>
        </authorList>
    </citation>
    <scope>NUCLEOTIDE SEQUENCE</scope>
    <source>
        <tissue evidence="2">Shoot tissue taken approximately 20 cm above the soil surface</tissue>
    </source>
</reference>
<sequence>MRGAWSRSEQLLAPRKSRRQRSSRASSMATAPEQSQPSSDRSVRLGQAAMASLTALSSIGAPTTSSTRSRSIRPHAGAAISDTPQSLSSSRLAARLMQPRWPPSGAAFSAAASIRSSSTRSVALRAASQAGRRAMEKGQ</sequence>
<proteinExistence type="predicted"/>
<organism evidence="2">
    <name type="scientific">Arundo donax</name>
    <name type="common">Giant reed</name>
    <name type="synonym">Donax arundinaceus</name>
    <dbReference type="NCBI Taxonomy" id="35708"/>
    <lineage>
        <taxon>Eukaryota</taxon>
        <taxon>Viridiplantae</taxon>
        <taxon>Streptophyta</taxon>
        <taxon>Embryophyta</taxon>
        <taxon>Tracheophyta</taxon>
        <taxon>Spermatophyta</taxon>
        <taxon>Magnoliopsida</taxon>
        <taxon>Liliopsida</taxon>
        <taxon>Poales</taxon>
        <taxon>Poaceae</taxon>
        <taxon>PACMAD clade</taxon>
        <taxon>Arundinoideae</taxon>
        <taxon>Arundineae</taxon>
        <taxon>Arundo</taxon>
    </lineage>
</organism>
<accession>A0A0A9G467</accession>
<dbReference type="EMBL" id="GBRH01179642">
    <property type="protein sequence ID" value="JAE18254.1"/>
    <property type="molecule type" value="Transcribed_RNA"/>
</dbReference>